<name>A0A8T1U2Q1_9STRA</name>
<dbReference type="AlphaFoldDB" id="A0A8T1U2Q1"/>
<comment type="caution">
    <text evidence="1">The sequence shown here is derived from an EMBL/GenBank/DDBJ whole genome shotgun (WGS) entry which is preliminary data.</text>
</comment>
<organism evidence="1 2">
    <name type="scientific">Phytophthora cactorum</name>
    <dbReference type="NCBI Taxonomy" id="29920"/>
    <lineage>
        <taxon>Eukaryota</taxon>
        <taxon>Sar</taxon>
        <taxon>Stramenopiles</taxon>
        <taxon>Oomycota</taxon>
        <taxon>Peronosporomycetes</taxon>
        <taxon>Peronosporales</taxon>
        <taxon>Peronosporaceae</taxon>
        <taxon>Phytophthora</taxon>
    </lineage>
</organism>
<dbReference type="OrthoDB" id="110124at2759"/>
<dbReference type="EMBL" id="JAENGZ010001043">
    <property type="protein sequence ID" value="KAG6951185.1"/>
    <property type="molecule type" value="Genomic_DNA"/>
</dbReference>
<accession>A0A8T1U2Q1</accession>
<dbReference type="VEuPathDB" id="FungiDB:PC110_g7758"/>
<sequence>MKFTNKDHYTLLFTELSPNQARCNTCLKVHKRGNGYTNQVHHLLKRHPDYQELAVAAFRKGNRFDLSLPDQRTSDVFRWIEWSVMERMSVSLCERPLVRKNAKMEPISAATLQKYIERTRHFIAIMAVFEDPSVFQPKQRDSDYDESIQCLTRRFVLLVFCPLGDEEDLGAQSLFDLIADTLSIFNSPWESVLLMIGDNCSVNQAIYAMARIHALMKHLSTIKCRAPLRKVTPLAPVMRNMTRWSSVFGMVERYNKLHPALLAMDHASMAKHGIAHFLLTEEESTQAKELLENLFDFQEVSEARQDPTLTLVGVRRAFDWVVRQYPPMKERLASNAAVKVTPARTKYMEVAWMLPTSNECERYFSQAKMVYTDMRKSMDVNTIEVLMFLACNRDSWDVGSVQATRRKMRN</sequence>
<protein>
    <submittedName>
        <fullName evidence="1">Uncharacterized protein</fullName>
    </submittedName>
</protein>
<reference evidence="1" key="1">
    <citation type="submission" date="2021-01" db="EMBL/GenBank/DDBJ databases">
        <title>Phytophthora aleatoria, a newly-described species from Pinus radiata is distinct from Phytophthora cactorum isolates based on comparative genomics.</title>
        <authorList>
            <person name="Mcdougal R."/>
            <person name="Panda P."/>
            <person name="Williams N."/>
            <person name="Studholme D.J."/>
        </authorList>
    </citation>
    <scope>NUCLEOTIDE SEQUENCE</scope>
    <source>
        <strain evidence="1">NZFS 3830</strain>
    </source>
</reference>
<dbReference type="PANTHER" id="PTHR40866">
    <property type="entry name" value="BED-TYPE DOMAIN-CONTAINING PROTEIN"/>
    <property type="match status" value="1"/>
</dbReference>
<dbReference type="PANTHER" id="PTHR40866:SF1">
    <property type="entry name" value="BED-TYPE DOMAIN-CONTAINING PROTEIN"/>
    <property type="match status" value="1"/>
</dbReference>
<dbReference type="Proteomes" id="UP000688947">
    <property type="component" value="Unassembled WGS sequence"/>
</dbReference>
<proteinExistence type="predicted"/>
<gene>
    <name evidence="1" type="ORF">JG687_00013781</name>
</gene>
<evidence type="ECO:0000313" key="1">
    <source>
        <dbReference type="EMBL" id="KAG6951185.1"/>
    </source>
</evidence>
<evidence type="ECO:0000313" key="2">
    <source>
        <dbReference type="Proteomes" id="UP000688947"/>
    </source>
</evidence>